<evidence type="ECO:0000256" key="2">
    <source>
        <dbReference type="ARBA" id="ARBA00023006"/>
    </source>
</evidence>
<dbReference type="OrthoDB" id="75419at2759"/>
<protein>
    <submittedName>
        <fullName evidence="4">Ectopic P granules protein 5</fullName>
    </submittedName>
</protein>
<dbReference type="GO" id="GO:0005737">
    <property type="term" value="C:cytoplasm"/>
    <property type="evidence" value="ECO:0007669"/>
    <property type="project" value="TreeGrafter"/>
</dbReference>
<organism evidence="4 5">
    <name type="scientific">Chionoecetes opilio</name>
    <name type="common">Atlantic snow crab</name>
    <name type="synonym">Cancer opilio</name>
    <dbReference type="NCBI Taxonomy" id="41210"/>
    <lineage>
        <taxon>Eukaryota</taxon>
        <taxon>Metazoa</taxon>
        <taxon>Ecdysozoa</taxon>
        <taxon>Arthropoda</taxon>
        <taxon>Crustacea</taxon>
        <taxon>Multicrustacea</taxon>
        <taxon>Malacostraca</taxon>
        <taxon>Eumalacostraca</taxon>
        <taxon>Eucarida</taxon>
        <taxon>Decapoda</taxon>
        <taxon>Pleocyemata</taxon>
        <taxon>Brachyura</taxon>
        <taxon>Eubrachyura</taxon>
        <taxon>Majoidea</taxon>
        <taxon>Majidae</taxon>
        <taxon>Chionoecetes</taxon>
    </lineage>
</organism>
<keyword evidence="5" id="KW-1185">Reference proteome</keyword>
<dbReference type="InterPro" id="IPR058750">
    <property type="entry name" value="TPR_Epg5"/>
</dbReference>
<keyword evidence="2" id="KW-0072">Autophagy</keyword>
<evidence type="ECO:0000259" key="3">
    <source>
        <dbReference type="Pfam" id="PF26573"/>
    </source>
</evidence>
<evidence type="ECO:0000313" key="4">
    <source>
        <dbReference type="EMBL" id="KAG0730100.1"/>
    </source>
</evidence>
<gene>
    <name evidence="4" type="primary">epg5</name>
    <name evidence="4" type="ORF">GWK47_028987</name>
</gene>
<feature type="domain" description="Epg5-like TPR" evidence="3">
    <location>
        <begin position="158"/>
        <end position="239"/>
    </location>
</feature>
<dbReference type="Proteomes" id="UP000770661">
    <property type="component" value="Unassembled WGS sequence"/>
</dbReference>
<comment type="caution">
    <text evidence="4">The sequence shown here is derived from an EMBL/GenBank/DDBJ whole genome shotgun (WGS) entry which is preliminary data.</text>
</comment>
<dbReference type="Pfam" id="PF26573">
    <property type="entry name" value="TPR_Epg5_2"/>
    <property type="match status" value="2"/>
</dbReference>
<evidence type="ECO:0000256" key="1">
    <source>
        <dbReference type="ARBA" id="ARBA00010948"/>
    </source>
</evidence>
<dbReference type="InterPro" id="IPR051436">
    <property type="entry name" value="Autophagy-related_EPG5"/>
</dbReference>
<sequence length="556" mass="61834">MLAVQKCLSADQSYITLAKSFVSTAPPGKILTLFAAMIVHHINDHKRYSFVSGAPAVRFWLQLLVGVPEWVHNSSVLSLLDTICQQAFVAPVCWQEVLRAFSEVMKSPEYQHSGSGGVFALLSWLTAGTTAPNSLLVRPSAPQFPWFTIAVLILETQQEINSGLWKNLLLELFNHPDVGLEQAVKKVQSELGLGTVSSSLLSLYRWGQQVVDLPADHPALPLTLQMYFLLHLARVPPQPGYSFVSGAPAVRFWLQLLVGVPEWVHNSSVLSLLDTICQQAFVAPVCWQEVLRAFSEVMKSPEYQHSGSGGVFALLSWLTAGTTAPNSLLVRPSAPQFPWFTIAVLILETQQEINSGLWKNLLLELFNHPDVGLEQAVKKVQSELGLGTVSSSLLSLYRWGQQVVDLPADHPALPLTLQMYFLLHLARVPPQPGKYECCSVVSRFYQGYINTAFLGRIKKKVASCVEHLESRLNQQQDQEDEDGPANPQLGGMVRLVRGMQAWLEEDRLYEPGVYLPALPPHLLPHHLVQIFQGNWEPWPEAVNQTAIEEATQNILK</sequence>
<dbReference type="AlphaFoldDB" id="A0A8J4Z4J5"/>
<evidence type="ECO:0000313" key="5">
    <source>
        <dbReference type="Proteomes" id="UP000770661"/>
    </source>
</evidence>
<dbReference type="PANTHER" id="PTHR31139:SF4">
    <property type="entry name" value="ECTOPIC P GRANULES PROTEIN 5 HOMOLOG"/>
    <property type="match status" value="1"/>
</dbReference>
<dbReference type="EMBL" id="JACEEZ010000536">
    <property type="protein sequence ID" value="KAG0730100.1"/>
    <property type="molecule type" value="Genomic_DNA"/>
</dbReference>
<proteinExistence type="inferred from homology"/>
<name>A0A8J4Z4J5_CHIOP</name>
<comment type="similarity">
    <text evidence="1">Belongs to the EPG5 family.</text>
</comment>
<accession>A0A8J4Z4J5</accession>
<dbReference type="PANTHER" id="PTHR31139">
    <property type="entry name" value="ECTOPIC P GRANULES PROTEIN 5 HOMOLOG"/>
    <property type="match status" value="1"/>
</dbReference>
<dbReference type="GO" id="GO:0097352">
    <property type="term" value="P:autophagosome maturation"/>
    <property type="evidence" value="ECO:0007669"/>
    <property type="project" value="TreeGrafter"/>
</dbReference>
<feature type="domain" description="Epg5-like TPR" evidence="3">
    <location>
        <begin position="351"/>
        <end position="543"/>
    </location>
</feature>
<reference evidence="4" key="1">
    <citation type="submission" date="2020-07" db="EMBL/GenBank/DDBJ databases">
        <title>The High-quality genome of the commercially important snow crab, Chionoecetes opilio.</title>
        <authorList>
            <person name="Jeong J.-H."/>
            <person name="Ryu S."/>
        </authorList>
    </citation>
    <scope>NUCLEOTIDE SEQUENCE</scope>
    <source>
        <strain evidence="4">MADBK_172401_WGS</strain>
        <tissue evidence="4">Digestive gland</tissue>
    </source>
</reference>